<keyword evidence="6 9" id="KW-0288">FMN</keyword>
<dbReference type="OrthoDB" id="9780392at2"/>
<evidence type="ECO:0000313" key="14">
    <source>
        <dbReference type="EMBL" id="EMR04479.1"/>
    </source>
</evidence>
<accession>M7P1I9</accession>
<sequence>MNQDFAALRRDYTQASLEISNTLPDPISQFKKWFSEAQQAGALEPNAMTLSTISAEGRPDARIVLIKDVQEDGFTFFTNYTSRKGKDLDKHPFAALTFYWSELERQVRIEGDVEKVDAASSDAYFGSRPRGSQIGAWTSPQSQEIPNRGILETRQRDFEERFAQAEVPRPEHWGGYLVKPLRIEFWQGRASRLHDRIVYEKSATGGWERKRLAP</sequence>
<evidence type="ECO:0000256" key="2">
    <source>
        <dbReference type="ARBA" id="ARBA00005037"/>
    </source>
</evidence>
<evidence type="ECO:0000256" key="6">
    <source>
        <dbReference type="ARBA" id="ARBA00022643"/>
    </source>
</evidence>
<comment type="subunit">
    <text evidence="4 9">Homodimer.</text>
</comment>
<dbReference type="InterPro" id="IPR019576">
    <property type="entry name" value="Pyridoxamine_oxidase_dimer_C"/>
</dbReference>
<dbReference type="GO" id="GO:0010181">
    <property type="term" value="F:FMN binding"/>
    <property type="evidence" value="ECO:0007669"/>
    <property type="project" value="UniProtKB-UniRule"/>
</dbReference>
<comment type="function">
    <text evidence="9">Catalyzes the oxidation of either pyridoxine 5'-phosphate (PNP) or pyridoxamine 5'-phosphate (PMP) into pyridoxal 5'-phosphate (PLP).</text>
</comment>
<dbReference type="GO" id="GO:0004733">
    <property type="term" value="F:pyridoxamine phosphate oxidase activity"/>
    <property type="evidence" value="ECO:0007669"/>
    <property type="project" value="UniProtKB-UniRule"/>
</dbReference>
<dbReference type="Gene3D" id="2.30.110.10">
    <property type="entry name" value="Electron Transport, Fmn-binding Protein, Chain A"/>
    <property type="match status" value="1"/>
</dbReference>
<dbReference type="InterPro" id="IPR019740">
    <property type="entry name" value="Pyridox_Oxase_CS"/>
</dbReference>
<evidence type="ECO:0000256" key="4">
    <source>
        <dbReference type="ARBA" id="ARBA00011738"/>
    </source>
</evidence>
<evidence type="ECO:0000256" key="9">
    <source>
        <dbReference type="HAMAP-Rule" id="MF_01629"/>
    </source>
</evidence>
<dbReference type="InterPro" id="IPR012349">
    <property type="entry name" value="Split_barrel_FMN-bd"/>
</dbReference>
<feature type="domain" description="Pyridoxine 5'-phosphate oxidase dimerisation C-terminal" evidence="13">
    <location>
        <begin position="173"/>
        <end position="214"/>
    </location>
</feature>
<feature type="binding site" evidence="9 11">
    <location>
        <begin position="141"/>
        <end position="142"/>
    </location>
    <ligand>
        <name>FMN</name>
        <dbReference type="ChEBI" id="CHEBI:58210"/>
    </ligand>
</feature>
<evidence type="ECO:0000259" key="13">
    <source>
        <dbReference type="Pfam" id="PF10590"/>
    </source>
</evidence>
<dbReference type="NCBIfam" id="NF004231">
    <property type="entry name" value="PRK05679.1"/>
    <property type="match status" value="1"/>
</dbReference>
<dbReference type="PATRIC" id="fig|1279009.4.peg.378"/>
<dbReference type="PROSITE" id="PS01064">
    <property type="entry name" value="PYRIDOX_OXIDASE"/>
    <property type="match status" value="1"/>
</dbReference>
<comment type="catalytic activity">
    <reaction evidence="9">
        <text>pyridoxine 5'-phosphate + O2 = pyridoxal 5'-phosphate + H2O2</text>
        <dbReference type="Rhea" id="RHEA:15149"/>
        <dbReference type="ChEBI" id="CHEBI:15379"/>
        <dbReference type="ChEBI" id="CHEBI:16240"/>
        <dbReference type="ChEBI" id="CHEBI:58589"/>
        <dbReference type="ChEBI" id="CHEBI:597326"/>
        <dbReference type="EC" id="1.4.3.5"/>
    </reaction>
</comment>
<comment type="cofactor">
    <cofactor evidence="9 11">
        <name>FMN</name>
        <dbReference type="ChEBI" id="CHEBI:58210"/>
    </cofactor>
    <text evidence="9 11">Binds 1 FMN per subunit.</text>
</comment>
<proteinExistence type="inferred from homology"/>
<feature type="binding site" evidence="9 11">
    <location>
        <position position="186"/>
    </location>
    <ligand>
        <name>FMN</name>
        <dbReference type="ChEBI" id="CHEBI:58210"/>
    </ligand>
</feature>
<dbReference type="HAMAP" id="MF_01629">
    <property type="entry name" value="PdxH"/>
    <property type="match status" value="1"/>
</dbReference>
<evidence type="ECO:0000313" key="15">
    <source>
        <dbReference type="Proteomes" id="UP000011910"/>
    </source>
</evidence>
<evidence type="ECO:0000256" key="10">
    <source>
        <dbReference type="PIRSR" id="PIRSR000190-1"/>
    </source>
</evidence>
<keyword evidence="5 9" id="KW-0285">Flavoprotein</keyword>
<dbReference type="Pfam" id="PF01243">
    <property type="entry name" value="PNPOx_N"/>
    <property type="match status" value="1"/>
</dbReference>
<feature type="binding site" evidence="9 10">
    <location>
        <position position="132"/>
    </location>
    <ligand>
        <name>substrate</name>
    </ligand>
</feature>
<keyword evidence="8 9" id="KW-0664">Pyridoxine biosynthesis</keyword>
<feature type="binding site" evidence="9 11">
    <location>
        <begin position="62"/>
        <end position="67"/>
    </location>
    <ligand>
        <name>FMN</name>
        <dbReference type="ChEBI" id="CHEBI:58210"/>
    </ligand>
</feature>
<evidence type="ECO:0000256" key="3">
    <source>
        <dbReference type="ARBA" id="ARBA00007301"/>
    </source>
</evidence>
<name>M7P1I9_9BACT</name>
<feature type="binding site" evidence="9 11">
    <location>
        <begin position="77"/>
        <end position="78"/>
    </location>
    <ligand>
        <name>FMN</name>
        <dbReference type="ChEBI" id="CHEBI:58210"/>
    </ligand>
</feature>
<reference evidence="14 15" key="1">
    <citation type="journal article" date="2013" name="Genome Announc.">
        <title>Draft Genome Sequence of Cesiribacter andamanensis Strain AMV16T, Isolated from a Soil Sample from a Mud Volcano in the Andaman Islands, India.</title>
        <authorList>
            <person name="Shivaji S."/>
            <person name="Ara S."/>
            <person name="Begum Z."/>
            <person name="Srinivas T.N."/>
            <person name="Singh A."/>
            <person name="Kumar Pinnaka A."/>
        </authorList>
    </citation>
    <scope>NUCLEOTIDE SEQUENCE [LARGE SCALE GENOMIC DNA]</scope>
    <source>
        <strain evidence="14 15">AMV16</strain>
    </source>
</reference>
<evidence type="ECO:0000256" key="11">
    <source>
        <dbReference type="PIRSR" id="PIRSR000190-2"/>
    </source>
</evidence>
<keyword evidence="15" id="KW-1185">Reference proteome</keyword>
<feature type="binding site" evidence="9 10">
    <location>
        <position position="67"/>
    </location>
    <ligand>
        <name>substrate</name>
    </ligand>
</feature>
<evidence type="ECO:0000256" key="1">
    <source>
        <dbReference type="ARBA" id="ARBA00004738"/>
    </source>
</evidence>
<dbReference type="EMBL" id="AODQ01000005">
    <property type="protein sequence ID" value="EMR04479.1"/>
    <property type="molecule type" value="Genomic_DNA"/>
</dbReference>
<evidence type="ECO:0000256" key="8">
    <source>
        <dbReference type="ARBA" id="ARBA00023096"/>
    </source>
</evidence>
<dbReference type="InterPro" id="IPR011576">
    <property type="entry name" value="Pyridox_Oxase_N"/>
</dbReference>
<dbReference type="FunFam" id="2.30.110.10:FF:000005">
    <property type="entry name" value="NAD(P)H-hydrate epimerase"/>
    <property type="match status" value="1"/>
</dbReference>
<dbReference type="AlphaFoldDB" id="M7P1I9"/>
<keyword evidence="7 9" id="KW-0560">Oxidoreductase</keyword>
<feature type="domain" description="Pyridoxamine 5'-phosphate oxidase N-terminal" evidence="12">
    <location>
        <begin position="36"/>
        <end position="154"/>
    </location>
</feature>
<comment type="pathway">
    <text evidence="1 9">Cofactor metabolism; pyridoxal 5'-phosphate salvage; pyridoxal 5'-phosphate from pyridoxamine 5'-phosphate: step 1/1.</text>
</comment>
<comment type="catalytic activity">
    <reaction evidence="9">
        <text>pyridoxamine 5'-phosphate + O2 + H2O = pyridoxal 5'-phosphate + H2O2 + NH4(+)</text>
        <dbReference type="Rhea" id="RHEA:15817"/>
        <dbReference type="ChEBI" id="CHEBI:15377"/>
        <dbReference type="ChEBI" id="CHEBI:15379"/>
        <dbReference type="ChEBI" id="CHEBI:16240"/>
        <dbReference type="ChEBI" id="CHEBI:28938"/>
        <dbReference type="ChEBI" id="CHEBI:58451"/>
        <dbReference type="ChEBI" id="CHEBI:597326"/>
        <dbReference type="EC" id="1.4.3.5"/>
    </reaction>
</comment>
<evidence type="ECO:0000256" key="5">
    <source>
        <dbReference type="ARBA" id="ARBA00022630"/>
    </source>
</evidence>
<dbReference type="SUPFAM" id="SSF50475">
    <property type="entry name" value="FMN-binding split barrel"/>
    <property type="match status" value="1"/>
</dbReference>
<dbReference type="Proteomes" id="UP000011910">
    <property type="component" value="Unassembled WGS sequence"/>
</dbReference>
<dbReference type="EC" id="1.4.3.5" evidence="9"/>
<dbReference type="NCBIfam" id="TIGR00558">
    <property type="entry name" value="pdxH"/>
    <property type="match status" value="1"/>
</dbReference>
<dbReference type="Pfam" id="PF10590">
    <property type="entry name" value="PNP_phzG_C"/>
    <property type="match status" value="1"/>
</dbReference>
<organism evidence="14 15">
    <name type="scientific">Cesiribacter andamanensis AMV16</name>
    <dbReference type="NCBI Taxonomy" id="1279009"/>
    <lineage>
        <taxon>Bacteria</taxon>
        <taxon>Pseudomonadati</taxon>
        <taxon>Bacteroidota</taxon>
        <taxon>Cytophagia</taxon>
        <taxon>Cytophagales</taxon>
        <taxon>Cesiribacteraceae</taxon>
        <taxon>Cesiribacter</taxon>
    </lineage>
</organism>
<evidence type="ECO:0000259" key="12">
    <source>
        <dbReference type="Pfam" id="PF01243"/>
    </source>
</evidence>
<comment type="caution">
    <text evidence="14">The sequence shown here is derived from an EMBL/GenBank/DDBJ whole genome shotgun (WGS) entry which is preliminary data.</text>
</comment>
<comment type="similarity">
    <text evidence="3 9">Belongs to the pyridoxamine 5'-phosphate oxidase family.</text>
</comment>
<dbReference type="UniPathway" id="UPA01068">
    <property type="reaction ID" value="UER00304"/>
</dbReference>
<dbReference type="STRING" id="1279009.ADICEAN_00377"/>
<dbReference type="PIRSF" id="PIRSF000190">
    <property type="entry name" value="Pyd_amn-ph_oxd"/>
    <property type="match status" value="1"/>
</dbReference>
<evidence type="ECO:0000256" key="7">
    <source>
        <dbReference type="ARBA" id="ARBA00023002"/>
    </source>
</evidence>
<dbReference type="InterPro" id="IPR000659">
    <property type="entry name" value="Pyridox_Oxase"/>
</dbReference>
<dbReference type="PANTHER" id="PTHR10851:SF0">
    <property type="entry name" value="PYRIDOXINE-5'-PHOSPHATE OXIDASE"/>
    <property type="match status" value="1"/>
</dbReference>
<feature type="binding site" evidence="9 11">
    <location>
        <position position="84"/>
    </location>
    <ligand>
        <name>FMN</name>
        <dbReference type="ChEBI" id="CHEBI:58210"/>
    </ligand>
</feature>
<feature type="binding site" evidence="9 10">
    <location>
        <position position="128"/>
    </location>
    <ligand>
        <name>substrate</name>
    </ligand>
</feature>
<dbReference type="RefSeq" id="WP_009193786.1">
    <property type="nucleotide sequence ID" value="NZ_AODQ01000005.1"/>
</dbReference>
<protein>
    <recommendedName>
        <fullName evidence="9">Pyridoxine/pyridoxamine 5'-phosphate oxidase</fullName>
        <ecNumber evidence="9">1.4.3.5</ecNumber>
    </recommendedName>
    <alternativeName>
        <fullName evidence="9">PNP/PMP oxidase</fullName>
        <shortName evidence="9">PNPOx</shortName>
    </alternativeName>
    <alternativeName>
        <fullName evidence="9">Pyridoxal 5'-phosphate synthase</fullName>
    </alternativeName>
</protein>
<gene>
    <name evidence="9 14" type="primary">pdxH</name>
    <name evidence="14" type="ORF">ADICEAN_00377</name>
</gene>
<feature type="binding site" evidence="9 11">
    <location>
        <position position="106"/>
    </location>
    <ligand>
        <name>FMN</name>
        <dbReference type="ChEBI" id="CHEBI:58210"/>
    </ligand>
</feature>
<dbReference type="eggNOG" id="COG0259">
    <property type="taxonomic scope" value="Bacteria"/>
</dbReference>
<dbReference type="GO" id="GO:0008615">
    <property type="term" value="P:pyridoxine biosynthetic process"/>
    <property type="evidence" value="ECO:0007669"/>
    <property type="project" value="UniProtKB-UniRule"/>
</dbReference>
<comment type="pathway">
    <text evidence="2 9">Cofactor metabolism; pyridoxal 5'-phosphate salvage; pyridoxal 5'-phosphate from pyridoxine 5'-phosphate: step 1/1.</text>
</comment>
<feature type="binding site" evidence="9 11">
    <location>
        <position position="196"/>
    </location>
    <ligand>
        <name>FMN</name>
        <dbReference type="ChEBI" id="CHEBI:58210"/>
    </ligand>
</feature>
<feature type="binding site" evidence="10">
    <location>
        <begin position="9"/>
        <end position="12"/>
    </location>
    <ligand>
        <name>substrate</name>
    </ligand>
</feature>
<feature type="binding site" evidence="9 11">
    <location>
        <position position="83"/>
    </location>
    <ligand>
        <name>FMN</name>
        <dbReference type="ChEBI" id="CHEBI:58210"/>
    </ligand>
</feature>
<dbReference type="PANTHER" id="PTHR10851">
    <property type="entry name" value="PYRIDOXINE-5-PHOSPHATE OXIDASE"/>
    <property type="match status" value="1"/>
</dbReference>
<feature type="binding site" evidence="9 10">
    <location>
        <begin position="192"/>
        <end position="194"/>
    </location>
    <ligand>
        <name>substrate</name>
    </ligand>
</feature>
<feature type="binding site" evidence="9 10">
    <location>
        <position position="124"/>
    </location>
    <ligand>
        <name>substrate</name>
    </ligand>
</feature>